<dbReference type="EMBL" id="JTDE01003905">
    <property type="protein sequence ID" value="KAF7255514.1"/>
    <property type="molecule type" value="Genomic_DNA"/>
</dbReference>
<gene>
    <name evidence="2" type="ORF">EG68_07808</name>
</gene>
<proteinExistence type="predicted"/>
<sequence length="79" mass="9091">MPGEMVLKTLFALSAGLATLVLRTMMRTDRPDRIFTFSSVWTDVRTLAEKIGKRCWNHTESVSRIRELRTNGHVGSKRR</sequence>
<evidence type="ECO:0000256" key="1">
    <source>
        <dbReference type="SAM" id="Phobius"/>
    </source>
</evidence>
<evidence type="ECO:0000313" key="3">
    <source>
        <dbReference type="Proteomes" id="UP000822476"/>
    </source>
</evidence>
<keyword evidence="1" id="KW-1133">Transmembrane helix</keyword>
<evidence type="ECO:0000313" key="2">
    <source>
        <dbReference type="EMBL" id="KAF7255514.1"/>
    </source>
</evidence>
<protein>
    <submittedName>
        <fullName evidence="2">Uncharacterized protein</fullName>
    </submittedName>
</protein>
<dbReference type="AlphaFoldDB" id="A0A8S9YL40"/>
<keyword evidence="1" id="KW-0472">Membrane</keyword>
<keyword evidence="3" id="KW-1185">Reference proteome</keyword>
<dbReference type="Proteomes" id="UP000822476">
    <property type="component" value="Unassembled WGS sequence"/>
</dbReference>
<keyword evidence="1" id="KW-0812">Transmembrane</keyword>
<feature type="transmembrane region" description="Helical" evidence="1">
    <location>
        <begin position="6"/>
        <end position="25"/>
    </location>
</feature>
<name>A0A8S9YL40_9TREM</name>
<organism evidence="2 3">
    <name type="scientific">Paragonimus skrjabini miyazakii</name>
    <dbReference type="NCBI Taxonomy" id="59628"/>
    <lineage>
        <taxon>Eukaryota</taxon>
        <taxon>Metazoa</taxon>
        <taxon>Spiralia</taxon>
        <taxon>Lophotrochozoa</taxon>
        <taxon>Platyhelminthes</taxon>
        <taxon>Trematoda</taxon>
        <taxon>Digenea</taxon>
        <taxon>Plagiorchiida</taxon>
        <taxon>Troglotremata</taxon>
        <taxon>Troglotrematidae</taxon>
        <taxon>Paragonimus</taxon>
    </lineage>
</organism>
<reference evidence="2" key="1">
    <citation type="submission" date="2019-07" db="EMBL/GenBank/DDBJ databases">
        <title>Annotation for the trematode Paragonimus miyazaki's.</title>
        <authorList>
            <person name="Choi Y.-J."/>
        </authorList>
    </citation>
    <scope>NUCLEOTIDE SEQUENCE</scope>
    <source>
        <strain evidence="2">Japan</strain>
    </source>
</reference>
<accession>A0A8S9YL40</accession>
<comment type="caution">
    <text evidence="2">The sequence shown here is derived from an EMBL/GenBank/DDBJ whole genome shotgun (WGS) entry which is preliminary data.</text>
</comment>